<feature type="transmembrane region" description="Helical" evidence="1">
    <location>
        <begin position="270"/>
        <end position="292"/>
    </location>
</feature>
<feature type="transmembrane region" description="Helical" evidence="1">
    <location>
        <begin position="217"/>
        <end position="235"/>
    </location>
</feature>
<accession>A0A5C7WNM9</accession>
<protein>
    <recommendedName>
        <fullName evidence="4">Glycosyltransferase RgtA/B/C/D-like domain-containing protein</fullName>
    </recommendedName>
</protein>
<feature type="transmembrane region" description="Helical" evidence="1">
    <location>
        <begin position="21"/>
        <end position="44"/>
    </location>
</feature>
<feature type="transmembrane region" description="Helical" evidence="1">
    <location>
        <begin position="361"/>
        <end position="378"/>
    </location>
</feature>
<feature type="transmembrane region" description="Helical" evidence="1">
    <location>
        <begin position="304"/>
        <end position="322"/>
    </location>
</feature>
<organism evidence="2 3">
    <name type="scientific">Methylophilus methylotrophus</name>
    <name type="common">Bacterium W3A1</name>
    <dbReference type="NCBI Taxonomy" id="17"/>
    <lineage>
        <taxon>Bacteria</taxon>
        <taxon>Pseudomonadati</taxon>
        <taxon>Pseudomonadota</taxon>
        <taxon>Betaproteobacteria</taxon>
        <taxon>Nitrosomonadales</taxon>
        <taxon>Methylophilaceae</taxon>
        <taxon>Methylophilus</taxon>
    </lineage>
</organism>
<proteinExistence type="predicted"/>
<evidence type="ECO:0000256" key="1">
    <source>
        <dbReference type="SAM" id="Phobius"/>
    </source>
</evidence>
<sequence>MSSLFSEHEENLVNCPLKVTLLLCALLLTIFILHKLLGLAHIGFDLTDEGYYFTWITNPWIYKYYISQFGYIYHPLYKILNLNIGQLRQANILISYSLSLLLCYYSLKQALSSVLQPGLLFASAFVSVSALFILTITGAWVPSPSYNSLNFQACLIFTLGLVFSFKDQNSYYRIVAMSLIGLGGWLSFMAKPTTALFLSASAVFILSKNFRANWRILVGAAMIALLLLVLSALYIDGSLIQFMRRLQGGVVLLNAMDGGHGLKNLLRLDVFQMSALFKLKVVALTFLTLISLSLARSSKVFTQLLNTSIITLVLIFSTWYFFAADSTVKPVPKYHLLLIIALPIATLLYGFLNQTKEQIPIPNRFIFLLLVLPYLFAVGSGNNYWLTAAGAGVFWALAAVLILVKSGGTNSQLALIAAFTLAVTSIGLKDALETPYRQSESILLQHGKFIDPHSNEDMLLAQDTANYLNKIKTVITEAKFKAGTPVIDLTGHHPGTLYFMQAKSIGQAWNIGGYRGSEAMASMALYQASCEEIASAWLLMEKDGLRQIPHTMLSRHGIQADKMTYKKMAKFDSQQLFKTQPKKIFEQYLLKPVDIKNQIKACLAYRKLHRSPFE</sequence>
<keyword evidence="1" id="KW-1133">Transmembrane helix</keyword>
<feature type="transmembrane region" description="Helical" evidence="1">
    <location>
        <begin position="411"/>
        <end position="428"/>
    </location>
</feature>
<dbReference type="AlphaFoldDB" id="A0A5C7WNM9"/>
<evidence type="ECO:0000313" key="2">
    <source>
        <dbReference type="EMBL" id="TXI38473.1"/>
    </source>
</evidence>
<feature type="transmembrane region" description="Helical" evidence="1">
    <location>
        <begin position="384"/>
        <end position="404"/>
    </location>
</feature>
<evidence type="ECO:0000313" key="3">
    <source>
        <dbReference type="Proteomes" id="UP000321374"/>
    </source>
</evidence>
<keyword evidence="1" id="KW-0812">Transmembrane</keyword>
<feature type="transmembrane region" description="Helical" evidence="1">
    <location>
        <begin position="334"/>
        <end position="352"/>
    </location>
</feature>
<reference evidence="2 3" key="1">
    <citation type="submission" date="2018-09" db="EMBL/GenBank/DDBJ databases">
        <title>Metagenome Assembled Genomes from an Advanced Water Purification Facility.</title>
        <authorList>
            <person name="Stamps B.W."/>
            <person name="Spear J.R."/>
        </authorList>
    </citation>
    <scope>NUCLEOTIDE SEQUENCE [LARGE SCALE GENOMIC DNA]</scope>
    <source>
        <strain evidence="2">Bin_42_2</strain>
    </source>
</reference>
<feature type="transmembrane region" description="Helical" evidence="1">
    <location>
        <begin position="119"/>
        <end position="140"/>
    </location>
</feature>
<dbReference type="EMBL" id="SSGG01000019">
    <property type="protein sequence ID" value="TXI38473.1"/>
    <property type="molecule type" value="Genomic_DNA"/>
</dbReference>
<gene>
    <name evidence="2" type="ORF">E6Q51_01015</name>
</gene>
<feature type="transmembrane region" description="Helical" evidence="1">
    <location>
        <begin position="90"/>
        <end position="107"/>
    </location>
</feature>
<dbReference type="Proteomes" id="UP000321374">
    <property type="component" value="Unassembled WGS sequence"/>
</dbReference>
<keyword evidence="1" id="KW-0472">Membrane</keyword>
<feature type="transmembrane region" description="Helical" evidence="1">
    <location>
        <begin position="194"/>
        <end position="210"/>
    </location>
</feature>
<evidence type="ECO:0008006" key="4">
    <source>
        <dbReference type="Google" id="ProtNLM"/>
    </source>
</evidence>
<comment type="caution">
    <text evidence="2">The sequence shown here is derived from an EMBL/GenBank/DDBJ whole genome shotgun (WGS) entry which is preliminary data.</text>
</comment>
<name>A0A5C7WNM9_METME</name>